<name>G4TJ58_SERID</name>
<feature type="transmembrane region" description="Helical" evidence="9">
    <location>
        <begin position="37"/>
        <end position="55"/>
    </location>
</feature>
<feature type="compositionally biased region" description="Low complexity" evidence="8">
    <location>
        <begin position="448"/>
        <end position="470"/>
    </location>
</feature>
<keyword evidence="11" id="KW-1185">Reference proteome</keyword>
<dbReference type="Pfam" id="PF25539">
    <property type="entry name" value="Bestrophin_2"/>
    <property type="match status" value="2"/>
</dbReference>
<evidence type="ECO:0000256" key="6">
    <source>
        <dbReference type="ARBA" id="ARBA00023065"/>
    </source>
</evidence>
<reference evidence="10 11" key="1">
    <citation type="journal article" date="2011" name="PLoS Pathog.">
        <title>Endophytic Life Strategies Decoded by Genome and Transcriptome Analyses of the Mutualistic Root Symbiont Piriformospora indica.</title>
        <authorList>
            <person name="Zuccaro A."/>
            <person name="Lahrmann U."/>
            <person name="Guldener U."/>
            <person name="Langen G."/>
            <person name="Pfiffi S."/>
            <person name="Biedenkopf D."/>
            <person name="Wong P."/>
            <person name="Samans B."/>
            <person name="Grimm C."/>
            <person name="Basiewicz M."/>
            <person name="Murat C."/>
            <person name="Martin F."/>
            <person name="Kogel K.H."/>
        </authorList>
    </citation>
    <scope>NUCLEOTIDE SEQUENCE [LARGE SCALE GENOMIC DNA]</scope>
    <source>
        <strain evidence="10 11">DSM 11827</strain>
    </source>
</reference>
<evidence type="ECO:0000256" key="2">
    <source>
        <dbReference type="ARBA" id="ARBA00022448"/>
    </source>
</evidence>
<keyword evidence="2" id="KW-0813">Transport</keyword>
<keyword evidence="5 9" id="KW-1133">Transmembrane helix</keyword>
<proteinExistence type="predicted"/>
<organism evidence="10 11">
    <name type="scientific">Serendipita indica (strain DSM 11827)</name>
    <name type="common">Root endophyte fungus</name>
    <name type="synonym">Piriformospora indica</name>
    <dbReference type="NCBI Taxonomy" id="1109443"/>
    <lineage>
        <taxon>Eukaryota</taxon>
        <taxon>Fungi</taxon>
        <taxon>Dikarya</taxon>
        <taxon>Basidiomycota</taxon>
        <taxon>Agaricomycotina</taxon>
        <taxon>Agaricomycetes</taxon>
        <taxon>Sebacinales</taxon>
        <taxon>Serendipitaceae</taxon>
        <taxon>Serendipita</taxon>
    </lineage>
</organism>
<dbReference type="PANTHER" id="PTHR33281">
    <property type="entry name" value="UPF0187 PROTEIN YNEE"/>
    <property type="match status" value="1"/>
</dbReference>
<dbReference type="OMA" id="FEPYTAY"/>
<dbReference type="STRING" id="1109443.G4TJ58"/>
<dbReference type="GO" id="GO:0005254">
    <property type="term" value="F:chloride channel activity"/>
    <property type="evidence" value="ECO:0007669"/>
    <property type="project" value="InterPro"/>
</dbReference>
<dbReference type="PANTHER" id="PTHR33281:SF19">
    <property type="entry name" value="VOLTAGE-DEPENDENT ANION CHANNEL-FORMING PROTEIN YNEE"/>
    <property type="match status" value="1"/>
</dbReference>
<dbReference type="Proteomes" id="UP000007148">
    <property type="component" value="Unassembled WGS sequence"/>
</dbReference>
<evidence type="ECO:0000313" key="10">
    <source>
        <dbReference type="EMBL" id="CCA71351.1"/>
    </source>
</evidence>
<keyword evidence="6" id="KW-0406">Ion transport</keyword>
<feature type="region of interest" description="Disordered" evidence="8">
    <location>
        <begin position="425"/>
        <end position="486"/>
    </location>
</feature>
<dbReference type="HOGENOM" id="CLU_029790_6_1_1"/>
<keyword evidence="3" id="KW-1003">Cell membrane</keyword>
<evidence type="ECO:0000256" key="4">
    <source>
        <dbReference type="ARBA" id="ARBA00022692"/>
    </source>
</evidence>
<feature type="region of interest" description="Disordered" evidence="8">
    <location>
        <begin position="159"/>
        <end position="178"/>
    </location>
</feature>
<comment type="caution">
    <text evidence="10">The sequence shown here is derived from an EMBL/GenBank/DDBJ whole genome shotgun (WGS) entry which is preliminary data.</text>
</comment>
<dbReference type="eggNOG" id="ENOG502RSPD">
    <property type="taxonomic scope" value="Eukaryota"/>
</dbReference>
<evidence type="ECO:0000256" key="5">
    <source>
        <dbReference type="ARBA" id="ARBA00022989"/>
    </source>
</evidence>
<feature type="transmembrane region" description="Helical" evidence="9">
    <location>
        <begin position="324"/>
        <end position="345"/>
    </location>
</feature>
<evidence type="ECO:0000256" key="1">
    <source>
        <dbReference type="ARBA" id="ARBA00004651"/>
    </source>
</evidence>
<evidence type="ECO:0000313" key="11">
    <source>
        <dbReference type="Proteomes" id="UP000007148"/>
    </source>
</evidence>
<evidence type="ECO:0000256" key="9">
    <source>
        <dbReference type="SAM" id="Phobius"/>
    </source>
</evidence>
<protein>
    <submittedName>
        <fullName evidence="10">Uncharacterized protein</fullName>
    </submittedName>
</protein>
<evidence type="ECO:0000256" key="3">
    <source>
        <dbReference type="ARBA" id="ARBA00022475"/>
    </source>
</evidence>
<evidence type="ECO:0000256" key="7">
    <source>
        <dbReference type="ARBA" id="ARBA00023136"/>
    </source>
</evidence>
<gene>
    <name evidence="10" type="ORF">PIIN_05290</name>
</gene>
<keyword evidence="4 9" id="KW-0812">Transmembrane</keyword>
<dbReference type="InterPro" id="IPR044669">
    <property type="entry name" value="YneE/VCCN1/2-like"/>
</dbReference>
<dbReference type="InParanoid" id="G4TJ58"/>
<dbReference type="AlphaFoldDB" id="G4TJ58"/>
<dbReference type="GO" id="GO:0005886">
    <property type="term" value="C:plasma membrane"/>
    <property type="evidence" value="ECO:0007669"/>
    <property type="project" value="UniProtKB-SubCell"/>
</dbReference>
<feature type="transmembrane region" description="Helical" evidence="9">
    <location>
        <begin position="299"/>
        <end position="318"/>
    </location>
</feature>
<keyword evidence="7 9" id="KW-0472">Membrane</keyword>
<sequence>MATALFQVWHFILGFSLEATAVVLISKNVKDISFQPTLLTVLGTVLGFVISYRTSSSFERYNEGRRYWSTIILNARTMARTVWFHVPDVATTVGATEEEKRARTLVEKKTILNLTEAFAVAVKHYLRGEEGIRYEDLYHLTKFLPAYALPAGMPEPIRRAGTHQHHSEEGTSTATATNLPFPATSPGGRNAKFSVGPDGGPPLLPSRNPPRTSIFDIWPFTLLVRPLTKRGKKLGGKTAMRARAKLGLGRALYISAYISALQQRKCCDVPTINLLINSLNAMVDSLTGLERILTTPIPFSFSVHLWSVTLLYCAFLPFQLYKSLNWLTIPGTALAAFIFTGFIVAGEEIEDPFGFDRNDLNLDHFTANIIRVELNSIASVPVPDPAVYAFRDDNDALFSNDANRQAMTPELWVAQGVQNIRAQLGRMTSHPTPPDEKVKNITKKKNAAENTPANEAPAGQATAAGMAGAAGAAGGAAGDGAASPSE</sequence>
<accession>G4TJ58</accession>
<comment type="subcellular location">
    <subcellularLocation>
        <location evidence="1">Cell membrane</location>
        <topology evidence="1">Multi-pass membrane protein</topology>
    </subcellularLocation>
</comment>
<dbReference type="OrthoDB" id="1368at2759"/>
<dbReference type="EMBL" id="CAFZ01000115">
    <property type="protein sequence ID" value="CCA71351.1"/>
    <property type="molecule type" value="Genomic_DNA"/>
</dbReference>
<evidence type="ECO:0000256" key="8">
    <source>
        <dbReference type="SAM" id="MobiDB-lite"/>
    </source>
</evidence>